<evidence type="ECO:0000313" key="1">
    <source>
        <dbReference type="EMBL" id="GJN43650.1"/>
    </source>
</evidence>
<gene>
    <name evidence="1" type="ORF">CAT723_21290</name>
</gene>
<organism evidence="1 2">
    <name type="scientific">Corynebacterium ammoniagenes</name>
    <name type="common">Brevibacterium ammoniagenes</name>
    <dbReference type="NCBI Taxonomy" id="1697"/>
    <lineage>
        <taxon>Bacteria</taxon>
        <taxon>Bacillati</taxon>
        <taxon>Actinomycetota</taxon>
        <taxon>Actinomycetes</taxon>
        <taxon>Mycobacteriales</taxon>
        <taxon>Corynebacteriaceae</taxon>
        <taxon>Corynebacterium</taxon>
    </lineage>
</organism>
<reference evidence="1" key="1">
    <citation type="submission" date="2021-12" db="EMBL/GenBank/DDBJ databases">
        <title>Draft genome sequence of Corynebacterium ammoniagenes strain T-723.</title>
        <authorList>
            <person name="Matsuzawa M."/>
            <person name="Hiratani M."/>
            <person name="Abe I."/>
            <person name="Tsuji Y."/>
            <person name="Nakamura J."/>
        </authorList>
    </citation>
    <scope>NUCLEOTIDE SEQUENCE</scope>
    <source>
        <strain evidence="1">T-723</strain>
    </source>
</reference>
<proteinExistence type="predicted"/>
<protein>
    <recommendedName>
        <fullName evidence="3">DUF3105 domain-containing protein</fullName>
    </recommendedName>
</protein>
<dbReference type="RefSeq" id="WP_003849812.1">
    <property type="nucleotide sequence ID" value="NZ_BQKK01000006.1"/>
</dbReference>
<name>A0AAV5GC42_CORAM</name>
<dbReference type="EMBL" id="BQKK01000006">
    <property type="protein sequence ID" value="GJN43650.1"/>
    <property type="molecule type" value="Genomic_DNA"/>
</dbReference>
<sequence length="187" mass="20803">MASYRFQPAKTGKYFALLCVVVALAIAAPVIVLSVVSQQPKATEPLVITTAETEWERPIEGVECQWDPENMLVDAYVCNNVTVQVNWVNEPQDSDHSLRRAVRANTLAPLPREPIVHVGHAGVMVLPHYNMVAMNIRNQTPEHDGEEFQILLQGAPDKLAPLAHQIWNSFRPEPLPVDLPKDMKVAA</sequence>
<dbReference type="AlphaFoldDB" id="A0AAV5GC42"/>
<comment type="caution">
    <text evidence="1">The sequence shown here is derived from an EMBL/GenBank/DDBJ whole genome shotgun (WGS) entry which is preliminary data.</text>
</comment>
<dbReference type="Proteomes" id="UP001054925">
    <property type="component" value="Unassembled WGS sequence"/>
</dbReference>
<evidence type="ECO:0000313" key="2">
    <source>
        <dbReference type="Proteomes" id="UP001054925"/>
    </source>
</evidence>
<evidence type="ECO:0008006" key="3">
    <source>
        <dbReference type="Google" id="ProtNLM"/>
    </source>
</evidence>
<accession>A0AAV5GC42</accession>